<evidence type="ECO:0000256" key="2">
    <source>
        <dbReference type="SAM" id="SignalP"/>
    </source>
</evidence>
<proteinExistence type="predicted"/>
<name>A0AAN8L5F0_9TELE</name>
<keyword evidence="2" id="KW-0732">Signal</keyword>
<accession>A0AAN8L5F0</accession>
<feature type="signal peptide" evidence="2">
    <location>
        <begin position="1"/>
        <end position="17"/>
    </location>
</feature>
<keyword evidence="1" id="KW-1133">Transmembrane helix</keyword>
<comment type="caution">
    <text evidence="3">The sequence shown here is derived from an EMBL/GenBank/DDBJ whole genome shotgun (WGS) entry which is preliminary data.</text>
</comment>
<dbReference type="Proteomes" id="UP001356427">
    <property type="component" value="Unassembled WGS sequence"/>
</dbReference>
<evidence type="ECO:0000313" key="3">
    <source>
        <dbReference type="EMBL" id="KAK6298315.1"/>
    </source>
</evidence>
<dbReference type="AlphaFoldDB" id="A0AAN8L5F0"/>
<protein>
    <submittedName>
        <fullName evidence="3">Uncharacterized protein</fullName>
    </submittedName>
</protein>
<feature type="transmembrane region" description="Helical" evidence="1">
    <location>
        <begin position="41"/>
        <end position="63"/>
    </location>
</feature>
<evidence type="ECO:0000313" key="4">
    <source>
        <dbReference type="Proteomes" id="UP001356427"/>
    </source>
</evidence>
<keyword evidence="1" id="KW-0812">Transmembrane</keyword>
<organism evidence="3 4">
    <name type="scientific">Coregonus suidteri</name>
    <dbReference type="NCBI Taxonomy" id="861788"/>
    <lineage>
        <taxon>Eukaryota</taxon>
        <taxon>Metazoa</taxon>
        <taxon>Chordata</taxon>
        <taxon>Craniata</taxon>
        <taxon>Vertebrata</taxon>
        <taxon>Euteleostomi</taxon>
        <taxon>Actinopterygii</taxon>
        <taxon>Neopterygii</taxon>
        <taxon>Teleostei</taxon>
        <taxon>Protacanthopterygii</taxon>
        <taxon>Salmoniformes</taxon>
        <taxon>Salmonidae</taxon>
        <taxon>Coregoninae</taxon>
        <taxon>Coregonus</taxon>
    </lineage>
</organism>
<keyword evidence="1" id="KW-0472">Membrane</keyword>
<gene>
    <name evidence="3" type="ORF">J4Q44_G00313700</name>
</gene>
<sequence length="122" mass="13145">MLVVFGLLVMFNGLANGMEEKSCDARQNIRVQLTIGGGSDGPIIASLVAVVLVLTVVVGAYCIHKRGTPPQAPDADESPELEYADVTILKKMDKPPEVPEEVKYGKVCSVGGFQTNQRERQT</sequence>
<reference evidence="3 4" key="1">
    <citation type="submission" date="2021-04" db="EMBL/GenBank/DDBJ databases">
        <authorList>
            <person name="De Guttry C."/>
            <person name="Zahm M."/>
            <person name="Klopp C."/>
            <person name="Cabau C."/>
            <person name="Louis A."/>
            <person name="Berthelot C."/>
            <person name="Parey E."/>
            <person name="Roest Crollius H."/>
            <person name="Montfort J."/>
            <person name="Robinson-Rechavi M."/>
            <person name="Bucao C."/>
            <person name="Bouchez O."/>
            <person name="Gislard M."/>
            <person name="Lluch J."/>
            <person name="Milhes M."/>
            <person name="Lampietro C."/>
            <person name="Lopez Roques C."/>
            <person name="Donnadieu C."/>
            <person name="Braasch I."/>
            <person name="Desvignes T."/>
            <person name="Postlethwait J."/>
            <person name="Bobe J."/>
            <person name="Wedekind C."/>
            <person name="Guiguen Y."/>
        </authorList>
    </citation>
    <scope>NUCLEOTIDE SEQUENCE [LARGE SCALE GENOMIC DNA]</scope>
    <source>
        <strain evidence="3">Cs_M1</strain>
        <tissue evidence="3">Blood</tissue>
    </source>
</reference>
<feature type="chain" id="PRO_5043048653" evidence="2">
    <location>
        <begin position="18"/>
        <end position="122"/>
    </location>
</feature>
<dbReference type="EMBL" id="JAGTTL010000030">
    <property type="protein sequence ID" value="KAK6298315.1"/>
    <property type="molecule type" value="Genomic_DNA"/>
</dbReference>
<keyword evidence="4" id="KW-1185">Reference proteome</keyword>
<evidence type="ECO:0000256" key="1">
    <source>
        <dbReference type="SAM" id="Phobius"/>
    </source>
</evidence>